<keyword evidence="2" id="KW-1185">Reference proteome</keyword>
<name>A0A061J2X1_TRYRA</name>
<evidence type="ECO:0000313" key="2">
    <source>
        <dbReference type="Proteomes" id="UP000031737"/>
    </source>
</evidence>
<sequence>MSASIDANMSFWVKPATHQRETYKLYINRIVFTDTAEENSQWLARVKRQWGSDQPIAIRVMNESEHLGTTTPQMIRSHTGWTGISWTDGESEAVGIEVPSHQGPMLVLEVVGGKNALSIYGTGLINSSGMVTEKRQYAKYCVHLFPTQTAFDSKTVFAIAEAEIRSSAWDGRHGDEFAPLEYNFGSVRVSTLDFYFPSFMLTGTGEYIVSSAMCAMNMTENDALAMQLVPLAGARDYISVEPSHVITVKPQQRVYFTATWSISERACMKELQMQLVVNGSRPPSAPITISVHNSSPQPKSADTPYLYWLNTTCVTNRQFSMSQEFPLVRALLPVFRLVSNGRVAGLGSEGVIVALDKDKGENVLVRADGVPVVSALTAGLATLGFDSSFTGDAWAQENYNAWMMPDDARRFALGGPRLNLSEKTCQCAIHLGTIRGFPMVYEVLTGISPLFQVSLTLLDQQGWQVVKGETNASYQSASGSLRWDDQLVLRKWPGASSKQFARLNLTEVRPRDGDETPIGAALVSLYRLDCTRLQVGIQLAFHVYETYSLYDTLHSSSLLMTDAFITFSELPV</sequence>
<accession>A0A061J2X1</accession>
<dbReference type="Proteomes" id="UP000031737">
    <property type="component" value="Unassembled WGS sequence"/>
</dbReference>
<dbReference type="EMBL" id="AUPL01003034">
    <property type="protein sequence ID" value="ESL09249.1"/>
    <property type="molecule type" value="Genomic_DNA"/>
</dbReference>
<evidence type="ECO:0000313" key="1">
    <source>
        <dbReference type="EMBL" id="ESL09249.1"/>
    </source>
</evidence>
<comment type="caution">
    <text evidence="1">The sequence shown here is derived from an EMBL/GenBank/DDBJ whole genome shotgun (WGS) entry which is preliminary data.</text>
</comment>
<dbReference type="VEuPathDB" id="TriTrypDB:TRSC58_03034"/>
<reference evidence="1 2" key="1">
    <citation type="submission" date="2013-07" db="EMBL/GenBank/DDBJ databases">
        <authorList>
            <person name="Stoco P.H."/>
            <person name="Wagner G."/>
            <person name="Gerber A."/>
            <person name="Zaha A."/>
            <person name="Thompson C."/>
            <person name="Bartholomeu D.C."/>
            <person name="Luckemeyer D.D."/>
            <person name="Bahia D."/>
            <person name="Loreto E."/>
            <person name="Prestes E.B."/>
            <person name="Lima F.M."/>
            <person name="Rodrigues-Luiz G."/>
            <person name="Vallejo G.A."/>
            <person name="Filho J.F."/>
            <person name="Monteiro K.M."/>
            <person name="Tyler K.M."/>
            <person name="de Almeida L.G."/>
            <person name="Ortiz M.F."/>
            <person name="Siervo M.A."/>
            <person name="de Moraes M.H."/>
            <person name="Cunha O.L."/>
            <person name="Mendonca-Neto R."/>
            <person name="Silva R."/>
            <person name="Teixeira S.M."/>
            <person name="Murta S.M."/>
            <person name="Sincero T.C."/>
            <person name="Mendes T.A."/>
            <person name="Urmenyi T.P."/>
            <person name="Silva V.G."/>
            <person name="da Rocha W.D."/>
            <person name="Andersson B."/>
            <person name="Romanha A.J."/>
            <person name="Steindel M."/>
            <person name="de Vasconcelos A.T."/>
            <person name="Grisard E.C."/>
        </authorList>
    </citation>
    <scope>NUCLEOTIDE SEQUENCE [LARGE SCALE GENOMIC DNA]</scope>
    <source>
        <strain evidence="1 2">SC58</strain>
    </source>
</reference>
<proteinExistence type="predicted"/>
<gene>
    <name evidence="1" type="ORF">TRSC58_03034</name>
</gene>
<dbReference type="OrthoDB" id="269394at2759"/>
<protein>
    <submittedName>
        <fullName evidence="1">Uncharacterized protein</fullName>
    </submittedName>
</protein>
<dbReference type="AlphaFoldDB" id="A0A061J2X1"/>
<organism evidence="1 2">
    <name type="scientific">Trypanosoma rangeli SC58</name>
    <dbReference type="NCBI Taxonomy" id="429131"/>
    <lineage>
        <taxon>Eukaryota</taxon>
        <taxon>Discoba</taxon>
        <taxon>Euglenozoa</taxon>
        <taxon>Kinetoplastea</taxon>
        <taxon>Metakinetoplastina</taxon>
        <taxon>Trypanosomatida</taxon>
        <taxon>Trypanosomatidae</taxon>
        <taxon>Trypanosoma</taxon>
        <taxon>Herpetosoma</taxon>
    </lineage>
</organism>